<dbReference type="Gene3D" id="3.30.560.10">
    <property type="entry name" value="Glucose Oxidase, domain 3"/>
    <property type="match status" value="1"/>
</dbReference>
<evidence type="ECO:0000259" key="21">
    <source>
        <dbReference type="PROSITE" id="PS00624"/>
    </source>
</evidence>
<evidence type="ECO:0000256" key="3">
    <source>
        <dbReference type="ARBA" id="ARBA00010790"/>
    </source>
</evidence>
<keyword evidence="8 20" id="KW-0732">Signal</keyword>
<comment type="similarity">
    <text evidence="3">Belongs to the GMC oxidoreductase family.</text>
</comment>
<dbReference type="InterPro" id="IPR007867">
    <property type="entry name" value="GMC_OxRtase_C"/>
</dbReference>
<evidence type="ECO:0000256" key="16">
    <source>
        <dbReference type="ARBA" id="ARBA00034050"/>
    </source>
</evidence>
<keyword evidence="7" id="KW-0285">Flavoprotein</keyword>
<comment type="catalytic activity">
    <reaction evidence="15">
        <text>pyranose + acceptor = pyranos-3-ulose + reduced acceptor.</text>
        <dbReference type="EC" id="1.1.99.29"/>
    </reaction>
</comment>
<evidence type="ECO:0000256" key="12">
    <source>
        <dbReference type="ARBA" id="ARBA00024699"/>
    </source>
</evidence>
<evidence type="ECO:0000313" key="23">
    <source>
        <dbReference type="Proteomes" id="UP000308652"/>
    </source>
</evidence>
<feature type="binding site" evidence="19">
    <location>
        <position position="262"/>
    </location>
    <ligand>
        <name>FAD</name>
        <dbReference type="ChEBI" id="CHEBI:57692"/>
    </ligand>
</feature>
<dbReference type="SUPFAM" id="SSF54373">
    <property type="entry name" value="FAD-linked reductases, C-terminal domain"/>
    <property type="match status" value="1"/>
</dbReference>
<dbReference type="PROSITE" id="PS00624">
    <property type="entry name" value="GMC_OXRED_2"/>
    <property type="match status" value="1"/>
</dbReference>
<evidence type="ECO:0000256" key="18">
    <source>
        <dbReference type="PIRSR" id="PIRSR000137-1"/>
    </source>
</evidence>
<comment type="subunit">
    <text evidence="4">Monomer.</text>
</comment>
<proteinExistence type="inferred from homology"/>
<evidence type="ECO:0000256" key="7">
    <source>
        <dbReference type="ARBA" id="ARBA00022630"/>
    </source>
</evidence>
<dbReference type="Proteomes" id="UP000308652">
    <property type="component" value="Unassembled WGS sequence"/>
</dbReference>
<name>A0A5C3LG85_9AGAR</name>
<comment type="catalytic activity">
    <reaction evidence="13">
        <text>pyranose + acceptor = pyranos-2-ulose + reduced acceptor.</text>
        <dbReference type="EC" id="1.1.99.29"/>
    </reaction>
</comment>
<feature type="active site" description="Proton acceptor" evidence="18">
    <location>
        <position position="568"/>
    </location>
</feature>
<sequence length="589" mass="63564">MQLLQLLAHCFYLASLCQAVIYEHFSSLPSSESYDFVVIGGGTAGSVIANRLTENPKFRVLLIEAGPSNEGVLSSIVPGLALQLAASPYDWNFTTTPQKGLNGRTVSLPRGYILGGSSSINGMVYTRGSSSDFNRFAAVTGDQGWSWNSLQPYIFKNERWTPPSDHHDTTEQYDPRVHRLSGMTSVSLSGSDEPSAAKLLQVTKELPHEFPFNLDMNSGNPLGLGWLQATIGNGSRSSAATSYLGPKFAGRRNLDIVLNTRVTRILKSKSVGGDRNVFRTVEIALDENVESRRTIAARKEVILSAGTIGTPHILLHSGVGDSAELKALGITPYVHLPSVGKNLTDQPSALIDFATTSNNTNSIFTNATFLAEALNEWNRTRTGPVATFGTGFIAWTRLNSSFFKTMLDPSAGPNSPHIELFLGVCIQRLKPQLSVPLVLSPQPIGGSVTLKTTNPFDDPLIDPAYLVDDFDVLTLREGAKAVARLFSAPTWKGYVLGITGGFANATTDAEMDAYFRNTVSTVSHLIGTASMSAKGSNYGVVDPDLRVKNTTGLRIVDASIMPFVTCGHTQAPVYIIAERAADLIKEAWM</sequence>
<evidence type="ECO:0000256" key="2">
    <source>
        <dbReference type="ARBA" id="ARBA00004613"/>
    </source>
</evidence>
<comment type="catalytic activity">
    <reaction evidence="14">
        <text>pyranose + acceptor = pyranos-2,3-diulose + reduced acceptor.</text>
        <dbReference type="EC" id="1.1.99.29"/>
    </reaction>
</comment>
<dbReference type="SUPFAM" id="SSF51905">
    <property type="entry name" value="FAD/NAD(P)-binding domain"/>
    <property type="match status" value="1"/>
</dbReference>
<dbReference type="AlphaFoldDB" id="A0A5C3LG85"/>
<feature type="chain" id="PRO_5022805117" description="pyranose dehydrogenase (acceptor)" evidence="20">
    <location>
        <begin position="20"/>
        <end position="589"/>
    </location>
</feature>
<evidence type="ECO:0000256" key="8">
    <source>
        <dbReference type="ARBA" id="ARBA00022729"/>
    </source>
</evidence>
<evidence type="ECO:0000256" key="9">
    <source>
        <dbReference type="ARBA" id="ARBA00022827"/>
    </source>
</evidence>
<dbReference type="PANTHER" id="PTHR11552:SF201">
    <property type="entry name" value="GLUCOSE-METHANOL-CHOLINE OXIDOREDUCTASE N-TERMINAL DOMAIN-CONTAINING PROTEIN"/>
    <property type="match status" value="1"/>
</dbReference>
<feature type="active site" description="Proton acceptor" evidence="18">
    <location>
        <position position="524"/>
    </location>
</feature>
<evidence type="ECO:0000313" key="22">
    <source>
        <dbReference type="EMBL" id="TFK31625.1"/>
    </source>
</evidence>
<evidence type="ECO:0000256" key="19">
    <source>
        <dbReference type="PIRSR" id="PIRSR000137-2"/>
    </source>
</evidence>
<evidence type="ECO:0000256" key="13">
    <source>
        <dbReference type="ARBA" id="ARBA00033986"/>
    </source>
</evidence>
<evidence type="ECO:0000256" key="1">
    <source>
        <dbReference type="ARBA" id="ARBA00001974"/>
    </source>
</evidence>
<dbReference type="GO" id="GO:0005576">
    <property type="term" value="C:extracellular region"/>
    <property type="evidence" value="ECO:0007669"/>
    <property type="project" value="UniProtKB-SubCell"/>
</dbReference>
<feature type="signal peptide" evidence="20">
    <location>
        <begin position="1"/>
        <end position="19"/>
    </location>
</feature>
<comment type="function">
    <text evidence="12">Catalyzes the single-oxidation or sequential double oxidation reaction of carbohydrates primarily at carbon-2 and/or carbon-3 with the concomitant reduction of the flavin. The enzyme exhibits a broad sugar substrate specificity, oxidizing different aldopyranoses to the corresponding C-1, C-2, C-3 or C-1,2, C-2,3 and C-3,4 (di)dehydro sugars with substrate-specific regioselectivity. Accepts only a narrow range of electron acceptors such as substituted benzoquinones and complexed metal ions and reacts extremely slowly with O(2) as acceptor. May play a role in the natural recycling of plant matter by oxidizing all major monosaccharides in lignocellulose and by reducing quinone compounds or reactive radical species generated during lignin depolymerization.</text>
</comment>
<keyword evidence="9 19" id="KW-0274">FAD</keyword>
<dbReference type="Gene3D" id="3.50.50.60">
    <property type="entry name" value="FAD/NAD(P)-binding domain"/>
    <property type="match status" value="1"/>
</dbReference>
<gene>
    <name evidence="22" type="ORF">BDQ12DRAFT_618564</name>
</gene>
<dbReference type="GO" id="GO:0050660">
    <property type="term" value="F:flavin adenine dinucleotide binding"/>
    <property type="evidence" value="ECO:0007669"/>
    <property type="project" value="InterPro"/>
</dbReference>
<evidence type="ECO:0000256" key="20">
    <source>
        <dbReference type="SAM" id="SignalP"/>
    </source>
</evidence>
<dbReference type="Pfam" id="PF00732">
    <property type="entry name" value="GMC_oxred_N"/>
    <property type="match status" value="1"/>
</dbReference>
<comment type="catalytic activity">
    <reaction evidence="16">
        <text>a pyranoside + acceptor = a pyranosid-3-ulose + reduced acceptor.</text>
        <dbReference type="EC" id="1.1.99.29"/>
    </reaction>
</comment>
<dbReference type="GO" id="GO:0033718">
    <property type="term" value="F:pyranose dehydrogenase (acceptor) activity"/>
    <property type="evidence" value="ECO:0007669"/>
    <property type="project" value="UniProtKB-EC"/>
</dbReference>
<dbReference type="Pfam" id="PF05199">
    <property type="entry name" value="GMC_oxred_C"/>
    <property type="match status" value="1"/>
</dbReference>
<keyword evidence="23" id="KW-1185">Reference proteome</keyword>
<keyword evidence="11" id="KW-0325">Glycoprotein</keyword>
<comment type="catalytic activity">
    <reaction evidence="17">
        <text>a pyranoside + acceptor = a pyranosid-3,4-diulose + reduced acceptor.</text>
        <dbReference type="EC" id="1.1.99.29"/>
    </reaction>
</comment>
<evidence type="ECO:0000256" key="17">
    <source>
        <dbReference type="ARBA" id="ARBA00034059"/>
    </source>
</evidence>
<evidence type="ECO:0000256" key="14">
    <source>
        <dbReference type="ARBA" id="ARBA00034010"/>
    </source>
</evidence>
<dbReference type="EMBL" id="ML213725">
    <property type="protein sequence ID" value="TFK31625.1"/>
    <property type="molecule type" value="Genomic_DNA"/>
</dbReference>
<dbReference type="InterPro" id="IPR036188">
    <property type="entry name" value="FAD/NAD-bd_sf"/>
</dbReference>
<evidence type="ECO:0000256" key="5">
    <source>
        <dbReference type="ARBA" id="ARBA00013177"/>
    </source>
</evidence>
<dbReference type="InterPro" id="IPR000172">
    <property type="entry name" value="GMC_OxRdtase_N"/>
</dbReference>
<evidence type="ECO:0000256" key="6">
    <source>
        <dbReference type="ARBA" id="ARBA00022525"/>
    </source>
</evidence>
<comment type="cofactor">
    <cofactor evidence="1 19">
        <name>FAD</name>
        <dbReference type="ChEBI" id="CHEBI:57692"/>
    </cofactor>
</comment>
<dbReference type="OrthoDB" id="269227at2759"/>
<evidence type="ECO:0000256" key="15">
    <source>
        <dbReference type="ARBA" id="ARBA00034029"/>
    </source>
</evidence>
<protein>
    <recommendedName>
        <fullName evidence="5">pyranose dehydrogenase (acceptor)</fullName>
        <ecNumber evidence="5">1.1.99.29</ecNumber>
    </recommendedName>
</protein>
<dbReference type="EC" id="1.1.99.29" evidence="5"/>
<dbReference type="InterPro" id="IPR012132">
    <property type="entry name" value="GMC_OxRdtase"/>
</dbReference>
<evidence type="ECO:0000256" key="11">
    <source>
        <dbReference type="ARBA" id="ARBA00023180"/>
    </source>
</evidence>
<keyword evidence="6" id="KW-0964">Secreted</keyword>
<dbReference type="PANTHER" id="PTHR11552">
    <property type="entry name" value="GLUCOSE-METHANOL-CHOLINE GMC OXIDOREDUCTASE"/>
    <property type="match status" value="1"/>
</dbReference>
<feature type="binding site" evidence="19">
    <location>
        <begin position="121"/>
        <end position="124"/>
    </location>
    <ligand>
        <name>FAD</name>
        <dbReference type="ChEBI" id="CHEBI:57692"/>
    </ligand>
</feature>
<evidence type="ECO:0000256" key="10">
    <source>
        <dbReference type="ARBA" id="ARBA00023002"/>
    </source>
</evidence>
<comment type="subcellular location">
    <subcellularLocation>
        <location evidence="2">Secreted</location>
    </subcellularLocation>
</comment>
<evidence type="ECO:0000256" key="4">
    <source>
        <dbReference type="ARBA" id="ARBA00011245"/>
    </source>
</evidence>
<feature type="domain" description="Glucose-methanol-choline oxidoreductase N-terminal" evidence="21">
    <location>
        <begin position="306"/>
        <end position="320"/>
    </location>
</feature>
<keyword evidence="10" id="KW-0560">Oxidoreductase</keyword>
<reference evidence="22 23" key="1">
    <citation type="journal article" date="2019" name="Nat. Ecol. Evol.">
        <title>Megaphylogeny resolves global patterns of mushroom evolution.</title>
        <authorList>
            <person name="Varga T."/>
            <person name="Krizsan K."/>
            <person name="Foldi C."/>
            <person name="Dima B."/>
            <person name="Sanchez-Garcia M."/>
            <person name="Sanchez-Ramirez S."/>
            <person name="Szollosi G.J."/>
            <person name="Szarkandi J.G."/>
            <person name="Papp V."/>
            <person name="Albert L."/>
            <person name="Andreopoulos W."/>
            <person name="Angelini C."/>
            <person name="Antonin V."/>
            <person name="Barry K.W."/>
            <person name="Bougher N.L."/>
            <person name="Buchanan P."/>
            <person name="Buyck B."/>
            <person name="Bense V."/>
            <person name="Catcheside P."/>
            <person name="Chovatia M."/>
            <person name="Cooper J."/>
            <person name="Damon W."/>
            <person name="Desjardin D."/>
            <person name="Finy P."/>
            <person name="Geml J."/>
            <person name="Haridas S."/>
            <person name="Hughes K."/>
            <person name="Justo A."/>
            <person name="Karasinski D."/>
            <person name="Kautmanova I."/>
            <person name="Kiss B."/>
            <person name="Kocsube S."/>
            <person name="Kotiranta H."/>
            <person name="LaButti K.M."/>
            <person name="Lechner B.E."/>
            <person name="Liimatainen K."/>
            <person name="Lipzen A."/>
            <person name="Lukacs Z."/>
            <person name="Mihaltcheva S."/>
            <person name="Morgado L.N."/>
            <person name="Niskanen T."/>
            <person name="Noordeloos M.E."/>
            <person name="Ohm R.A."/>
            <person name="Ortiz-Santana B."/>
            <person name="Ovrebo C."/>
            <person name="Racz N."/>
            <person name="Riley R."/>
            <person name="Savchenko A."/>
            <person name="Shiryaev A."/>
            <person name="Soop K."/>
            <person name="Spirin V."/>
            <person name="Szebenyi C."/>
            <person name="Tomsovsky M."/>
            <person name="Tulloss R.E."/>
            <person name="Uehling J."/>
            <person name="Grigoriev I.V."/>
            <person name="Vagvolgyi C."/>
            <person name="Papp T."/>
            <person name="Martin F.M."/>
            <person name="Miettinen O."/>
            <person name="Hibbett D.S."/>
            <person name="Nagy L.G."/>
        </authorList>
    </citation>
    <scope>NUCLEOTIDE SEQUENCE [LARGE SCALE GENOMIC DNA]</scope>
    <source>
        <strain evidence="22 23">CBS 166.37</strain>
    </source>
</reference>
<dbReference type="PIRSF" id="PIRSF000137">
    <property type="entry name" value="Alcohol_oxidase"/>
    <property type="match status" value="1"/>
</dbReference>
<dbReference type="STRING" id="68775.A0A5C3LG85"/>
<accession>A0A5C3LG85</accession>
<organism evidence="22 23">
    <name type="scientific">Crucibulum laeve</name>
    <dbReference type="NCBI Taxonomy" id="68775"/>
    <lineage>
        <taxon>Eukaryota</taxon>
        <taxon>Fungi</taxon>
        <taxon>Dikarya</taxon>
        <taxon>Basidiomycota</taxon>
        <taxon>Agaricomycotina</taxon>
        <taxon>Agaricomycetes</taxon>
        <taxon>Agaricomycetidae</taxon>
        <taxon>Agaricales</taxon>
        <taxon>Agaricineae</taxon>
        <taxon>Nidulariaceae</taxon>
        <taxon>Crucibulum</taxon>
    </lineage>
</organism>